<dbReference type="PANTHER" id="PTHR43158">
    <property type="entry name" value="SKFA PEPTIDE EXPORT ATP-BINDING PROTEIN SKFE"/>
    <property type="match status" value="1"/>
</dbReference>
<dbReference type="CDD" id="cd00267">
    <property type="entry name" value="ABC_ATPase"/>
    <property type="match status" value="1"/>
</dbReference>
<evidence type="ECO:0000256" key="3">
    <source>
        <dbReference type="SAM" id="MobiDB-lite"/>
    </source>
</evidence>
<dbReference type="PROSITE" id="PS50893">
    <property type="entry name" value="ABC_TRANSPORTER_2"/>
    <property type="match status" value="2"/>
</dbReference>
<dbReference type="SMART" id="SM00382">
    <property type="entry name" value="AAA"/>
    <property type="match status" value="2"/>
</dbReference>
<feature type="region of interest" description="Disordered" evidence="3">
    <location>
        <begin position="485"/>
        <end position="507"/>
    </location>
</feature>
<accession>A0AA36I0H5</accession>
<proteinExistence type="predicted"/>
<dbReference type="AlphaFoldDB" id="A0AA36I0H5"/>
<evidence type="ECO:0000313" key="6">
    <source>
        <dbReference type="Proteomes" id="UP001178507"/>
    </source>
</evidence>
<dbReference type="EMBL" id="CAUJNA010000494">
    <property type="protein sequence ID" value="CAJ1377844.1"/>
    <property type="molecule type" value="Genomic_DNA"/>
</dbReference>
<comment type="caution">
    <text evidence="5">The sequence shown here is derived from an EMBL/GenBank/DDBJ whole genome shotgun (WGS) entry which is preliminary data.</text>
</comment>
<dbReference type="InterPro" id="IPR003439">
    <property type="entry name" value="ABC_transporter-like_ATP-bd"/>
</dbReference>
<dbReference type="SUPFAM" id="SSF52540">
    <property type="entry name" value="P-loop containing nucleoside triphosphate hydrolases"/>
    <property type="match status" value="2"/>
</dbReference>
<organism evidence="5 6">
    <name type="scientific">Effrenium voratum</name>
    <dbReference type="NCBI Taxonomy" id="2562239"/>
    <lineage>
        <taxon>Eukaryota</taxon>
        <taxon>Sar</taxon>
        <taxon>Alveolata</taxon>
        <taxon>Dinophyceae</taxon>
        <taxon>Suessiales</taxon>
        <taxon>Symbiodiniaceae</taxon>
        <taxon>Effrenium</taxon>
    </lineage>
</organism>
<feature type="domain" description="ABC transporter" evidence="4">
    <location>
        <begin position="246"/>
        <end position="481"/>
    </location>
</feature>
<dbReference type="PANTHER" id="PTHR43158:SF2">
    <property type="entry name" value="SKFA PEPTIDE EXPORT ATP-BINDING PROTEIN SKFE"/>
    <property type="match status" value="1"/>
</dbReference>
<keyword evidence="1" id="KW-0547">Nucleotide-binding</keyword>
<feature type="compositionally biased region" description="Basic and acidic residues" evidence="3">
    <location>
        <begin position="487"/>
        <end position="498"/>
    </location>
</feature>
<dbReference type="GO" id="GO:0005524">
    <property type="term" value="F:ATP binding"/>
    <property type="evidence" value="ECO:0007669"/>
    <property type="project" value="UniProtKB-KW"/>
</dbReference>
<dbReference type="GO" id="GO:0016887">
    <property type="term" value="F:ATP hydrolysis activity"/>
    <property type="evidence" value="ECO:0007669"/>
    <property type="project" value="InterPro"/>
</dbReference>
<evidence type="ECO:0000256" key="1">
    <source>
        <dbReference type="ARBA" id="ARBA00022741"/>
    </source>
</evidence>
<dbReference type="Proteomes" id="UP001178507">
    <property type="component" value="Unassembled WGS sequence"/>
</dbReference>
<reference evidence="5" key="1">
    <citation type="submission" date="2023-08" db="EMBL/GenBank/DDBJ databases">
        <authorList>
            <person name="Chen Y."/>
            <person name="Shah S."/>
            <person name="Dougan E. K."/>
            <person name="Thang M."/>
            <person name="Chan C."/>
        </authorList>
    </citation>
    <scope>NUCLEOTIDE SEQUENCE</scope>
</reference>
<dbReference type="InterPro" id="IPR027417">
    <property type="entry name" value="P-loop_NTPase"/>
</dbReference>
<dbReference type="Gene3D" id="3.40.50.300">
    <property type="entry name" value="P-loop containing nucleotide triphosphate hydrolases"/>
    <property type="match status" value="2"/>
</dbReference>
<feature type="region of interest" description="Disordered" evidence="3">
    <location>
        <begin position="590"/>
        <end position="611"/>
    </location>
</feature>
<evidence type="ECO:0000259" key="4">
    <source>
        <dbReference type="PROSITE" id="PS50893"/>
    </source>
</evidence>
<dbReference type="Pfam" id="PF00005">
    <property type="entry name" value="ABC_tran"/>
    <property type="match status" value="2"/>
</dbReference>
<gene>
    <name evidence="5" type="ORF">EVOR1521_LOCUS6547</name>
</gene>
<feature type="domain" description="ABC transporter" evidence="4">
    <location>
        <begin position="6"/>
        <end position="231"/>
    </location>
</feature>
<name>A0AA36I0H5_9DINO</name>
<evidence type="ECO:0000256" key="2">
    <source>
        <dbReference type="ARBA" id="ARBA00022840"/>
    </source>
</evidence>
<feature type="compositionally biased region" description="Low complexity" evidence="3">
    <location>
        <begin position="592"/>
        <end position="603"/>
    </location>
</feature>
<sequence>MADMAVAASRLTFTALPGAKPILDGLDLALPTGARCLAVGDNGAGKSTLLQLVAGQKMAPSGQLRVAGEDPFRGRSHAVLVAGGWRGGDLEERMAQMKVGELLGLECAPEDSRAAKLFEVLQLGPLLPQFVGVLSEGQRRRAELFRRLGHERKAVVLLDEATAELDMLVRQDLLDFLAADGCTVINVTHVFEGCAGWATHLLQLQEGRASLQPLGPDMDVFQLVTSEVKLPPRGPPLPRGGEGMAVVAQRLSFDYGAGSVLSVEQLTLAPGARCLLVGLNGCGKSTLLALLAGRRLCRSEDEFRVLGRRPFEDRGLEKEISVLSSEWKRQVQQLRAQLTFKELAESTLEDLAKDFDRAVLAQRLLRLIQMLRIQPEKSLGLLSDGELRRVQLAVKLLKPARLLLLDEVTADLDVASRCALLQFLREESEDGCAVVYCTHIMDGLQGWATHLLHLPGHLVSLEGGALSRTVLELLRAARSQPAVVRPADAKPSCDEKGGAELPAGWHQRHSAQSGAFGNYAWQVETRPEEEWSFKSVAPEPSNKPPVAAAPDPLPFASAAPMGMPMGGVSTAAAAAMGSGSNLVGAGYPESAPAPRAAPQAAPADDFFGGPRMNQMSAEQLVALGVIPPER</sequence>
<protein>
    <recommendedName>
        <fullName evidence="4">ABC transporter domain-containing protein</fullName>
    </recommendedName>
</protein>
<keyword evidence="2" id="KW-0067">ATP-binding</keyword>
<evidence type="ECO:0000313" key="5">
    <source>
        <dbReference type="EMBL" id="CAJ1377844.1"/>
    </source>
</evidence>
<keyword evidence="6" id="KW-1185">Reference proteome</keyword>
<dbReference type="InterPro" id="IPR003593">
    <property type="entry name" value="AAA+_ATPase"/>
</dbReference>